<feature type="domain" description="Metallo-beta-lactamase" evidence="1">
    <location>
        <begin position="37"/>
        <end position="238"/>
    </location>
</feature>
<evidence type="ECO:0000259" key="1">
    <source>
        <dbReference type="Pfam" id="PF12706"/>
    </source>
</evidence>
<dbReference type="OrthoDB" id="3204284at2"/>
<gene>
    <name evidence="2" type="ORF">SAMN04489718_3262</name>
</gene>
<dbReference type="InterPro" id="IPR050114">
    <property type="entry name" value="UPF0173_UPF0282_UlaG_hydrolase"/>
</dbReference>
<dbReference type="Proteomes" id="UP000199301">
    <property type="component" value="Unassembled WGS sequence"/>
</dbReference>
<dbReference type="InterPro" id="IPR036866">
    <property type="entry name" value="RibonucZ/Hydroxyglut_hydro"/>
</dbReference>
<dbReference type="AlphaFoldDB" id="A0A1H1FVA2"/>
<organism evidence="2 3">
    <name type="scientific">Actinopolyspora saharensis</name>
    <dbReference type="NCBI Taxonomy" id="995062"/>
    <lineage>
        <taxon>Bacteria</taxon>
        <taxon>Bacillati</taxon>
        <taxon>Actinomycetota</taxon>
        <taxon>Actinomycetes</taxon>
        <taxon>Actinopolysporales</taxon>
        <taxon>Actinopolysporaceae</taxon>
        <taxon>Actinopolyspora</taxon>
    </lineage>
</organism>
<dbReference type="RefSeq" id="WP_092525265.1">
    <property type="nucleotide sequence ID" value="NZ_FNKO01000002.1"/>
</dbReference>
<dbReference type="PANTHER" id="PTHR43546:SF7">
    <property type="entry name" value="METALLO-BETA-LACTAMASE DOMAIN-CONTAINING PROTEIN"/>
    <property type="match status" value="1"/>
</dbReference>
<dbReference type="Pfam" id="PF12706">
    <property type="entry name" value="Lactamase_B_2"/>
    <property type="match status" value="1"/>
</dbReference>
<evidence type="ECO:0000313" key="2">
    <source>
        <dbReference type="EMBL" id="SDR04897.1"/>
    </source>
</evidence>
<dbReference type="Gene3D" id="3.60.15.10">
    <property type="entry name" value="Ribonuclease Z/Hydroxyacylglutathione hydrolase-like"/>
    <property type="match status" value="1"/>
</dbReference>
<sequence length="281" mass="30575">MNTPLRLPASAPGDFSEGSVYFIGNATTLIRYGGFTILTDPTFLHRGEHVHLGHGMYARREVEPACQIADLPPLDLIVLSHHHGDHFDDVAAEQLGKDVPIITTEHAVGLLSEQGFTGGRALDTWQCQTVIKGDDEVSITAMPAKHDPDPVAGMLPPTMGSLLDFGNGGDRAFRLYISGDTLLHDRLHDIPRRHPGIDLALVHAGGTTLLGTVVTMTGEQAVRAVEVVDPRTAVPIHYNDYSVFRSGLDELKEAAAASSTSARFHYLTHGETHRFRPVEQR</sequence>
<dbReference type="PANTHER" id="PTHR43546">
    <property type="entry name" value="UPF0173 METAL-DEPENDENT HYDROLASE MJ1163-RELATED"/>
    <property type="match status" value="1"/>
</dbReference>
<accession>A0A1H1FVA2</accession>
<keyword evidence="3" id="KW-1185">Reference proteome</keyword>
<dbReference type="EMBL" id="FNKO01000002">
    <property type="protein sequence ID" value="SDR04897.1"/>
    <property type="molecule type" value="Genomic_DNA"/>
</dbReference>
<dbReference type="SUPFAM" id="SSF56281">
    <property type="entry name" value="Metallo-hydrolase/oxidoreductase"/>
    <property type="match status" value="1"/>
</dbReference>
<evidence type="ECO:0000313" key="3">
    <source>
        <dbReference type="Proteomes" id="UP000199301"/>
    </source>
</evidence>
<protein>
    <submittedName>
        <fullName evidence="2">L-ascorbate metabolism protein UlaG, beta-lactamase superfamily</fullName>
    </submittedName>
</protein>
<proteinExistence type="predicted"/>
<reference evidence="3" key="1">
    <citation type="submission" date="2016-10" db="EMBL/GenBank/DDBJ databases">
        <authorList>
            <person name="Varghese N."/>
            <person name="Submissions S."/>
        </authorList>
    </citation>
    <scope>NUCLEOTIDE SEQUENCE [LARGE SCALE GENOMIC DNA]</scope>
    <source>
        <strain evidence="3">DSM 45459</strain>
    </source>
</reference>
<dbReference type="InterPro" id="IPR001279">
    <property type="entry name" value="Metallo-B-lactamas"/>
</dbReference>
<name>A0A1H1FVA2_9ACTN</name>
<dbReference type="STRING" id="995062.SAMN04489718_3262"/>